<dbReference type="EC" id="2.4.2.45" evidence="6"/>
<protein>
    <submittedName>
        <fullName evidence="6">Decaprenyl-phosphate phosphoribosyltransferase</fullName>
        <ecNumber evidence="6">2.4.2.45</ecNumber>
    </submittedName>
</protein>
<feature type="transmembrane region" description="Helical" evidence="5">
    <location>
        <begin position="147"/>
        <end position="169"/>
    </location>
</feature>
<dbReference type="Pfam" id="PF01040">
    <property type="entry name" value="UbiA"/>
    <property type="match status" value="1"/>
</dbReference>
<accession>A0A7W7C5X9</accession>
<sequence>MTASAIAPAPSLGLGVQLRGLARALRPRQWVKNVLVLAAPFASGTVGDPRVLAAAGIAFAAFCLAGSAIYLVNDVQDVEADRAHPVKCRRPIAAGIVPPRLALALAAVLLTAALATSTVASLDLTAVVAVYLAVQVGYCLALKHQPVIDLCIVASGFLLRAIAGGAAAGILLSQWFLLAAAFGSLFMVAGKRYAELRYAERTGARIRRSLDRYSSSYLRFVWGSSATVLIMTYGLWAFEIRERSHSVWAVLSMIPFVMAVLRYAVDVDSANAGAPEHLILSDRPLQALGLCWLATLSVAVYLS</sequence>
<organism evidence="6 7">
    <name type="scientific">Crossiella cryophila</name>
    <dbReference type="NCBI Taxonomy" id="43355"/>
    <lineage>
        <taxon>Bacteria</taxon>
        <taxon>Bacillati</taxon>
        <taxon>Actinomycetota</taxon>
        <taxon>Actinomycetes</taxon>
        <taxon>Pseudonocardiales</taxon>
        <taxon>Pseudonocardiaceae</taxon>
        <taxon>Crossiella</taxon>
    </lineage>
</organism>
<dbReference type="GO" id="GO:0016757">
    <property type="term" value="F:glycosyltransferase activity"/>
    <property type="evidence" value="ECO:0007669"/>
    <property type="project" value="UniProtKB-KW"/>
</dbReference>
<gene>
    <name evidence="6" type="ORF">HNR67_001234</name>
</gene>
<dbReference type="RefSeq" id="WP_312986582.1">
    <property type="nucleotide sequence ID" value="NZ_BAAAUI010000026.1"/>
</dbReference>
<dbReference type="AlphaFoldDB" id="A0A7W7C5X9"/>
<evidence type="ECO:0000256" key="1">
    <source>
        <dbReference type="ARBA" id="ARBA00004141"/>
    </source>
</evidence>
<keyword evidence="3 5" id="KW-1133">Transmembrane helix</keyword>
<evidence type="ECO:0000313" key="6">
    <source>
        <dbReference type="EMBL" id="MBB4675116.1"/>
    </source>
</evidence>
<keyword evidence="7" id="KW-1185">Reference proteome</keyword>
<dbReference type="GO" id="GO:0016020">
    <property type="term" value="C:membrane"/>
    <property type="evidence" value="ECO:0007669"/>
    <property type="project" value="UniProtKB-SubCell"/>
</dbReference>
<dbReference type="GO" id="GO:0016765">
    <property type="term" value="F:transferase activity, transferring alkyl or aryl (other than methyl) groups"/>
    <property type="evidence" value="ECO:0007669"/>
    <property type="project" value="InterPro"/>
</dbReference>
<feature type="transmembrane region" description="Helical" evidence="5">
    <location>
        <begin position="285"/>
        <end position="302"/>
    </location>
</feature>
<keyword evidence="6" id="KW-0808">Transferase</keyword>
<evidence type="ECO:0000313" key="7">
    <source>
        <dbReference type="Proteomes" id="UP000533598"/>
    </source>
</evidence>
<evidence type="ECO:0000256" key="3">
    <source>
        <dbReference type="ARBA" id="ARBA00022989"/>
    </source>
</evidence>
<keyword evidence="6" id="KW-0328">Glycosyltransferase</keyword>
<comment type="caution">
    <text evidence="6">The sequence shown here is derived from an EMBL/GenBank/DDBJ whole genome shotgun (WGS) entry which is preliminary data.</text>
</comment>
<name>A0A7W7C5X9_9PSEU</name>
<dbReference type="CDD" id="cd13963">
    <property type="entry name" value="PT_UbiA_2"/>
    <property type="match status" value="1"/>
</dbReference>
<dbReference type="Proteomes" id="UP000533598">
    <property type="component" value="Unassembled WGS sequence"/>
</dbReference>
<evidence type="ECO:0000256" key="4">
    <source>
        <dbReference type="ARBA" id="ARBA00023136"/>
    </source>
</evidence>
<feature type="transmembrane region" description="Helical" evidence="5">
    <location>
        <begin position="51"/>
        <end position="72"/>
    </location>
</feature>
<proteinExistence type="predicted"/>
<evidence type="ECO:0000256" key="2">
    <source>
        <dbReference type="ARBA" id="ARBA00022692"/>
    </source>
</evidence>
<dbReference type="NCBIfam" id="NF008978">
    <property type="entry name" value="PRK12324.1-4"/>
    <property type="match status" value="1"/>
</dbReference>
<comment type="subcellular location">
    <subcellularLocation>
        <location evidence="1">Membrane</location>
        <topology evidence="1">Multi-pass membrane protein</topology>
    </subcellularLocation>
</comment>
<dbReference type="InterPro" id="IPR000537">
    <property type="entry name" value="UbiA_prenyltransferase"/>
</dbReference>
<reference evidence="6 7" key="1">
    <citation type="submission" date="2020-08" db="EMBL/GenBank/DDBJ databases">
        <title>Sequencing the genomes of 1000 actinobacteria strains.</title>
        <authorList>
            <person name="Klenk H.-P."/>
        </authorList>
    </citation>
    <scope>NUCLEOTIDE SEQUENCE [LARGE SCALE GENOMIC DNA]</scope>
    <source>
        <strain evidence="6 7">DSM 44230</strain>
    </source>
</reference>
<keyword evidence="4 5" id="KW-0472">Membrane</keyword>
<dbReference type="EMBL" id="JACHMH010000001">
    <property type="protein sequence ID" value="MBB4675116.1"/>
    <property type="molecule type" value="Genomic_DNA"/>
</dbReference>
<feature type="transmembrane region" description="Helical" evidence="5">
    <location>
        <begin position="92"/>
        <end position="114"/>
    </location>
</feature>
<feature type="transmembrane region" description="Helical" evidence="5">
    <location>
        <begin position="215"/>
        <end position="235"/>
    </location>
</feature>
<dbReference type="Gene3D" id="1.10.357.140">
    <property type="entry name" value="UbiA prenyltransferase"/>
    <property type="match status" value="1"/>
</dbReference>
<keyword evidence="2 5" id="KW-0812">Transmembrane</keyword>
<evidence type="ECO:0000256" key="5">
    <source>
        <dbReference type="SAM" id="Phobius"/>
    </source>
</evidence>
<feature type="transmembrane region" description="Helical" evidence="5">
    <location>
        <begin position="120"/>
        <end position="140"/>
    </location>
</feature>
<feature type="transmembrane region" description="Helical" evidence="5">
    <location>
        <begin position="247"/>
        <end position="265"/>
    </location>
</feature>
<dbReference type="InterPro" id="IPR044878">
    <property type="entry name" value="UbiA_sf"/>
</dbReference>